<feature type="transmembrane region" description="Helical" evidence="9">
    <location>
        <begin position="46"/>
        <end position="68"/>
    </location>
</feature>
<dbReference type="PROSITE" id="PS01187">
    <property type="entry name" value="EGF_CA"/>
    <property type="match status" value="1"/>
</dbReference>
<feature type="disulfide bond" evidence="6">
    <location>
        <begin position="278"/>
        <end position="287"/>
    </location>
</feature>
<dbReference type="PROSITE" id="PS00022">
    <property type="entry name" value="EGF_1"/>
    <property type="match status" value="5"/>
</dbReference>
<keyword evidence="2" id="KW-0732">Signal</keyword>
<reference evidence="13 14" key="1">
    <citation type="submission" date="2023-09" db="EMBL/GenBank/DDBJ databases">
        <authorList>
            <person name="Wang M."/>
        </authorList>
    </citation>
    <scope>NUCLEOTIDE SEQUENCE [LARGE SCALE GENOMIC DNA]</scope>
    <source>
        <strain evidence="13">GT-2023</strain>
        <tissue evidence="13">Liver</tissue>
    </source>
</reference>
<dbReference type="SMART" id="SM00179">
    <property type="entry name" value="EGF_CA"/>
    <property type="match status" value="5"/>
</dbReference>
<gene>
    <name evidence="13" type="ORF">QQF64_025825</name>
</gene>
<comment type="caution">
    <text evidence="6">Lacks conserved residue(s) required for the propagation of feature annotation.</text>
</comment>
<keyword evidence="1 6" id="KW-0245">EGF-like domain</keyword>
<dbReference type="SUPFAM" id="SSF57196">
    <property type="entry name" value="EGF/Laminin"/>
    <property type="match status" value="5"/>
</dbReference>
<dbReference type="InterPro" id="IPR018097">
    <property type="entry name" value="EGF_Ca-bd_CS"/>
</dbReference>
<dbReference type="InterPro" id="IPR003961">
    <property type="entry name" value="FN3_dom"/>
</dbReference>
<feature type="domain" description="Ig-like" evidence="11">
    <location>
        <begin position="73"/>
        <end position="160"/>
    </location>
</feature>
<protein>
    <submittedName>
        <fullName evidence="13">Uncharacterized protein</fullName>
    </submittedName>
</protein>
<sequence length="530" mass="57337">MMQDKKEQNIHLPRTTRVPNVQRADPLSPARSEVICDMMPASHLPILLSLSALLLSLLFTGSLASLAVRRVPPRFIIMPPTTQEIMPGGAVNLTCAAVGSPMPYVKWKLNSEELTPEDEMPIIVKCFRGHNCEEKVDDCPGHKCMNGGICVDGVNTYSCQCLPEWTGQYCAEDVNECLMQPNACHNGGTCFNTIGGHTCVCVNGWTGDDCSENIDDCASAACFSGATCHDRVASFFCECPVGKTGLLCHLDDACVSNPCNEGAMCDTNPLNGRFICTCPAGFVGGACNQDIDECSFGANPCEHFGKCVNTEGSFHCQCRRGYTGPRCEIDINECRSMTCQNDDTNLDRIVPGQPTNFQVGEVSDTSIELTWKPASEKEGVISYELHYREGGQESQVKKTFGPTSSYVVKGLRANTEYYFSLAAVSNKGIGAFTSETSQRTSQASGGPSPAELSVCIKMVQDILGVDSPVLADISSGLESEAEPVEKKTQTPSPPAAARHELVQLQREVLQLLKEKLQLEIAQIKKAKGNQ</sequence>
<proteinExistence type="predicted"/>
<dbReference type="Gene3D" id="2.10.25.10">
    <property type="entry name" value="Laminin"/>
    <property type="match status" value="5"/>
</dbReference>
<keyword evidence="9" id="KW-0812">Transmembrane</keyword>
<dbReference type="Pfam" id="PF07679">
    <property type="entry name" value="I-set"/>
    <property type="match status" value="1"/>
</dbReference>
<dbReference type="PROSITE" id="PS00010">
    <property type="entry name" value="ASX_HYDROXYL"/>
    <property type="match status" value="3"/>
</dbReference>
<keyword evidence="14" id="KW-1185">Reference proteome</keyword>
<feature type="disulfide bond" evidence="6">
    <location>
        <begin position="239"/>
        <end position="248"/>
    </location>
</feature>
<dbReference type="InterPro" id="IPR000152">
    <property type="entry name" value="EGF-type_Asp/Asn_hydroxyl_site"/>
</dbReference>
<feature type="region of interest" description="Disordered" evidence="8">
    <location>
        <begin position="476"/>
        <end position="498"/>
    </location>
</feature>
<dbReference type="PROSITE" id="PS01186">
    <property type="entry name" value="EGF_2"/>
    <property type="match status" value="3"/>
</dbReference>
<keyword evidence="7" id="KW-0175">Coiled coil</keyword>
<evidence type="ECO:0000256" key="5">
    <source>
        <dbReference type="ARBA" id="ARBA00023319"/>
    </source>
</evidence>
<dbReference type="SMART" id="SM00060">
    <property type="entry name" value="FN3"/>
    <property type="match status" value="1"/>
</dbReference>
<evidence type="ECO:0000259" key="12">
    <source>
        <dbReference type="PROSITE" id="PS50853"/>
    </source>
</evidence>
<dbReference type="SUPFAM" id="SSF48726">
    <property type="entry name" value="Immunoglobulin"/>
    <property type="match status" value="1"/>
</dbReference>
<feature type="disulfide bond" evidence="6">
    <location>
        <begin position="201"/>
        <end position="210"/>
    </location>
</feature>
<dbReference type="Pfam" id="PF00041">
    <property type="entry name" value="fn3"/>
    <property type="match status" value="1"/>
</dbReference>
<dbReference type="CDD" id="cd00054">
    <property type="entry name" value="EGF_CA"/>
    <property type="match status" value="4"/>
</dbReference>
<feature type="domain" description="EGF-like" evidence="10">
    <location>
        <begin position="135"/>
        <end position="171"/>
    </location>
</feature>
<feature type="domain" description="Fibronectin type-III" evidence="12">
    <location>
        <begin position="353"/>
        <end position="443"/>
    </location>
</feature>
<dbReference type="SUPFAM" id="SSF49265">
    <property type="entry name" value="Fibronectin type III"/>
    <property type="match status" value="1"/>
</dbReference>
<dbReference type="Pfam" id="PF00008">
    <property type="entry name" value="EGF"/>
    <property type="match status" value="3"/>
</dbReference>
<feature type="domain" description="EGF-like" evidence="10">
    <location>
        <begin position="290"/>
        <end position="328"/>
    </location>
</feature>
<keyword evidence="9" id="KW-1133">Transmembrane helix</keyword>
<dbReference type="Gene3D" id="2.60.40.10">
    <property type="entry name" value="Immunoglobulins"/>
    <property type="match status" value="2"/>
</dbReference>
<evidence type="ECO:0000259" key="11">
    <source>
        <dbReference type="PROSITE" id="PS50835"/>
    </source>
</evidence>
<accession>A0ABR3NQ34</accession>
<comment type="caution">
    <text evidence="13">The sequence shown here is derived from an EMBL/GenBank/DDBJ whole genome shotgun (WGS) entry which is preliminary data.</text>
</comment>
<feature type="region of interest" description="Disordered" evidence="8">
    <location>
        <begin position="1"/>
        <end position="25"/>
    </location>
</feature>
<evidence type="ECO:0000256" key="6">
    <source>
        <dbReference type="PROSITE-ProRule" id="PRU00076"/>
    </source>
</evidence>
<dbReference type="Proteomes" id="UP001558613">
    <property type="component" value="Unassembled WGS sequence"/>
</dbReference>
<dbReference type="InterPro" id="IPR013098">
    <property type="entry name" value="Ig_I-set"/>
</dbReference>
<name>A0ABR3NQ34_9TELE</name>
<dbReference type="PROSITE" id="PS50853">
    <property type="entry name" value="FN3"/>
    <property type="match status" value="1"/>
</dbReference>
<dbReference type="InterPro" id="IPR049883">
    <property type="entry name" value="NOTCH1_EGF-like"/>
</dbReference>
<dbReference type="InterPro" id="IPR000742">
    <property type="entry name" value="EGF"/>
</dbReference>
<feature type="domain" description="EGF-like" evidence="10">
    <location>
        <begin position="250"/>
        <end position="288"/>
    </location>
</feature>
<evidence type="ECO:0000256" key="7">
    <source>
        <dbReference type="SAM" id="Coils"/>
    </source>
</evidence>
<feature type="disulfide bond" evidence="6">
    <location>
        <begin position="259"/>
        <end position="276"/>
    </location>
</feature>
<dbReference type="SMART" id="SM00181">
    <property type="entry name" value="EGF"/>
    <property type="match status" value="5"/>
</dbReference>
<dbReference type="CDD" id="cd00063">
    <property type="entry name" value="FN3"/>
    <property type="match status" value="1"/>
</dbReference>
<evidence type="ECO:0000256" key="8">
    <source>
        <dbReference type="SAM" id="MobiDB-lite"/>
    </source>
</evidence>
<dbReference type="InterPro" id="IPR013783">
    <property type="entry name" value="Ig-like_fold"/>
</dbReference>
<dbReference type="PROSITE" id="PS50026">
    <property type="entry name" value="EGF_3"/>
    <property type="match status" value="5"/>
</dbReference>
<evidence type="ECO:0000256" key="3">
    <source>
        <dbReference type="ARBA" id="ARBA00022737"/>
    </source>
</evidence>
<feature type="domain" description="EGF-like" evidence="10">
    <location>
        <begin position="173"/>
        <end position="211"/>
    </location>
</feature>
<dbReference type="Pfam" id="PF07645">
    <property type="entry name" value="EGF_CA"/>
    <property type="match status" value="2"/>
</dbReference>
<dbReference type="InterPro" id="IPR036116">
    <property type="entry name" value="FN3_sf"/>
</dbReference>
<evidence type="ECO:0000313" key="13">
    <source>
        <dbReference type="EMBL" id="KAL1279152.1"/>
    </source>
</evidence>
<evidence type="ECO:0000256" key="9">
    <source>
        <dbReference type="SAM" id="Phobius"/>
    </source>
</evidence>
<keyword evidence="4 6" id="KW-1015">Disulfide bond</keyword>
<dbReference type="InterPro" id="IPR036179">
    <property type="entry name" value="Ig-like_dom_sf"/>
</dbReference>
<evidence type="ECO:0000313" key="14">
    <source>
        <dbReference type="Proteomes" id="UP001558613"/>
    </source>
</evidence>
<evidence type="ECO:0000259" key="10">
    <source>
        <dbReference type="PROSITE" id="PS50026"/>
    </source>
</evidence>
<dbReference type="InterPro" id="IPR051355">
    <property type="entry name" value="Notch/Slit_guidance"/>
</dbReference>
<keyword evidence="3" id="KW-0677">Repeat</keyword>
<evidence type="ECO:0000256" key="1">
    <source>
        <dbReference type="ARBA" id="ARBA00022536"/>
    </source>
</evidence>
<dbReference type="PANTHER" id="PTHR45836">
    <property type="entry name" value="SLIT HOMOLOG"/>
    <property type="match status" value="1"/>
</dbReference>
<feature type="disulfide bond" evidence="6">
    <location>
        <begin position="318"/>
        <end position="327"/>
    </location>
</feature>
<keyword evidence="9" id="KW-0472">Membrane</keyword>
<dbReference type="PANTHER" id="PTHR45836:SF17">
    <property type="entry name" value="NEUROGENIC LOCUS NOTCH HOMOLOG PROTEIN 3"/>
    <property type="match status" value="1"/>
</dbReference>
<dbReference type="EMBL" id="JAYMGO010000003">
    <property type="protein sequence ID" value="KAL1279152.1"/>
    <property type="molecule type" value="Genomic_DNA"/>
</dbReference>
<dbReference type="PROSITE" id="PS50835">
    <property type="entry name" value="IG_LIKE"/>
    <property type="match status" value="1"/>
</dbReference>
<feature type="domain" description="EGF-like" evidence="10">
    <location>
        <begin position="213"/>
        <end position="249"/>
    </location>
</feature>
<feature type="disulfide bond" evidence="6">
    <location>
        <begin position="161"/>
        <end position="170"/>
    </location>
</feature>
<evidence type="ECO:0000256" key="2">
    <source>
        <dbReference type="ARBA" id="ARBA00022729"/>
    </source>
</evidence>
<organism evidence="13 14">
    <name type="scientific">Cirrhinus molitorella</name>
    <name type="common">mud carp</name>
    <dbReference type="NCBI Taxonomy" id="172907"/>
    <lineage>
        <taxon>Eukaryota</taxon>
        <taxon>Metazoa</taxon>
        <taxon>Chordata</taxon>
        <taxon>Craniata</taxon>
        <taxon>Vertebrata</taxon>
        <taxon>Euteleostomi</taxon>
        <taxon>Actinopterygii</taxon>
        <taxon>Neopterygii</taxon>
        <taxon>Teleostei</taxon>
        <taxon>Ostariophysi</taxon>
        <taxon>Cypriniformes</taxon>
        <taxon>Cyprinidae</taxon>
        <taxon>Labeoninae</taxon>
        <taxon>Labeonini</taxon>
        <taxon>Cirrhinus</taxon>
    </lineage>
</organism>
<dbReference type="InterPro" id="IPR007110">
    <property type="entry name" value="Ig-like_dom"/>
</dbReference>
<keyword evidence="5" id="KW-0393">Immunoglobulin domain</keyword>
<evidence type="ECO:0000256" key="4">
    <source>
        <dbReference type="ARBA" id="ARBA00023157"/>
    </source>
</evidence>
<feature type="coiled-coil region" evidence="7">
    <location>
        <begin position="501"/>
        <end position="529"/>
    </location>
</feature>
<dbReference type="InterPro" id="IPR001881">
    <property type="entry name" value="EGF-like_Ca-bd_dom"/>
</dbReference>